<reference evidence="3" key="2">
    <citation type="submission" date="2021-04" db="EMBL/GenBank/DDBJ databases">
        <authorList>
            <person name="Podell S."/>
        </authorList>
    </citation>
    <scope>NUCLEOTIDE SEQUENCE</scope>
    <source>
        <strain evidence="3">Hildebrandi</strain>
    </source>
</reference>
<feature type="region of interest" description="Disordered" evidence="1">
    <location>
        <begin position="676"/>
        <end position="818"/>
    </location>
</feature>
<feature type="region of interest" description="Disordered" evidence="1">
    <location>
        <begin position="115"/>
        <end position="167"/>
    </location>
</feature>
<protein>
    <submittedName>
        <fullName evidence="3">Reverse transcriptase RNA-dependent DNA polymerase</fullName>
    </submittedName>
</protein>
<evidence type="ECO:0000313" key="4">
    <source>
        <dbReference type="Proteomes" id="UP000693970"/>
    </source>
</evidence>
<evidence type="ECO:0000313" key="3">
    <source>
        <dbReference type="EMBL" id="KAG7365530.1"/>
    </source>
</evidence>
<sequence>MGLLRLVRSVLHTGPGKKPCHNAKTALDRFISFKQNELEVREYYAQFKDRVAALEYLGGNIGFGDDLIKQFTFLDNSDPRRFGALVADIQNLYARDNDQYPSTLDKAYSLLSNYVPTKSRGDRPKKKNQGLSFLQEGESRAGRGASGRGGRGRARSSKNHNDNNESDEEYVACSRSIGNPSCTHDRLAQLFAQRYGKIPRSWMLADGCSSVDIFCDDSLLHDIHEAEHPLTLHCNAGSVTLTHQGYLPGYPEPVWYHPDGIANILSLRNLSKHYRITMDSAVSNGLRLHKPDGTTFEFLPSETGLYHVDSKLFGSHHDMWSFVTTVKDRAAGYTKRQLEEAQRARRMQNIIMHPSDQQLSDVAIHHLRGCPVTKHSIWVASDVFGPNLGSLKGKTVHRPSSHVQPHTDPVPPEILTRHRDVILATDIMFVNNIPFLITVSRNIRFVTITDVPNRQLPTIEKELLKIVHLYELRGFRIASILCDPEFEELRPTFPFLNPCSADEHVPEVERMVRTIKDRVRSVYVTLPFRHIPRLMVKRLVANAVLWWNALPAPDSVSDVHSPRYLLVGNELTYDKHVRLEFGSYVQTHEVHSNEMRQRTLGAICLGPTGNSQGGHYFMSLTSGERLVRHKWTSLPMPDEAIARVSQIGRRQGMPSTLTFSNRHGTEITDQLVDTIEDDHPDVSDDDSDYSYHSSSDDDDTSSYDANSWTSDPDMPVDPAPVFPTATGVTGLDQAQNNPTDPNEEYFDDSDHTSLEEADGDDDVSRNNTDTNINVGDDETDAEDDRESTGVNDDTAVDDQNTGVTVDDQSTGVPDTQMPTLSEEFQQAEQDGREAATLQESTGTNTRSRNRHRKLFCLVTAQMTANKGVKIFGAAGEQAIEKELRQLLTRSVMHGVHSHELTREQRRAALRYLMFLKEKRCGTIKGRGCADGRKQRLYKSKEETSSPALSIEALFLSCVIDAYERRYVLTCDIPGAFMQADMDELLHLKLDGTILEILLRMEPSYCQFVTYECGKKVLYAQLDKALYGALQSALLFWKKLTAYVVDTLGFEINPYDACVANKMINGKQCTIAWYVDDLKLSHEDPAVVEDVFAKLQAEFGKEAPLTVTRGKVHNYLGMRIDYSVDGKVQFTMPSLVNEIITQLPASLATGPSMTPAANHLFKVNQSADKL</sequence>
<dbReference type="OrthoDB" id="42030at2759"/>
<feature type="region of interest" description="Disordered" evidence="1">
    <location>
        <begin position="827"/>
        <end position="846"/>
    </location>
</feature>
<organism evidence="3 4">
    <name type="scientific">Nitzschia inconspicua</name>
    <dbReference type="NCBI Taxonomy" id="303405"/>
    <lineage>
        <taxon>Eukaryota</taxon>
        <taxon>Sar</taxon>
        <taxon>Stramenopiles</taxon>
        <taxon>Ochrophyta</taxon>
        <taxon>Bacillariophyta</taxon>
        <taxon>Bacillariophyceae</taxon>
        <taxon>Bacillariophycidae</taxon>
        <taxon>Bacillariales</taxon>
        <taxon>Bacillariaceae</taxon>
        <taxon>Nitzschia</taxon>
    </lineage>
</organism>
<evidence type="ECO:0000259" key="2">
    <source>
        <dbReference type="Pfam" id="PF07727"/>
    </source>
</evidence>
<accession>A0A9K3Q041</accession>
<feature type="compositionally biased region" description="Acidic residues" evidence="1">
    <location>
        <begin position="775"/>
        <end position="785"/>
    </location>
</feature>
<dbReference type="AlphaFoldDB" id="A0A9K3Q041"/>
<proteinExistence type="predicted"/>
<keyword evidence="3" id="KW-0548">Nucleotidyltransferase</keyword>
<evidence type="ECO:0000256" key="1">
    <source>
        <dbReference type="SAM" id="MobiDB-lite"/>
    </source>
</evidence>
<comment type="caution">
    <text evidence="3">The sequence shown here is derived from an EMBL/GenBank/DDBJ whole genome shotgun (WGS) entry which is preliminary data.</text>
</comment>
<dbReference type="Pfam" id="PF07727">
    <property type="entry name" value="RVT_2"/>
    <property type="match status" value="1"/>
</dbReference>
<feature type="domain" description="Reverse transcriptase Ty1/copia-type" evidence="2">
    <location>
        <begin position="908"/>
        <end position="1141"/>
    </location>
</feature>
<feature type="compositionally biased region" description="Polar residues" evidence="1">
    <location>
        <begin position="837"/>
        <end position="846"/>
    </location>
</feature>
<keyword evidence="3" id="KW-0695">RNA-directed DNA polymerase</keyword>
<dbReference type="EMBL" id="JAGRRH010000009">
    <property type="protein sequence ID" value="KAG7365530.1"/>
    <property type="molecule type" value="Genomic_DNA"/>
</dbReference>
<reference evidence="3" key="1">
    <citation type="journal article" date="2021" name="Sci. Rep.">
        <title>Diploid genomic architecture of Nitzschia inconspicua, an elite biomass production diatom.</title>
        <authorList>
            <person name="Oliver A."/>
            <person name="Podell S."/>
            <person name="Pinowska A."/>
            <person name="Traller J.C."/>
            <person name="Smith S.R."/>
            <person name="McClure R."/>
            <person name="Beliaev A."/>
            <person name="Bohutskyi P."/>
            <person name="Hill E.A."/>
            <person name="Rabines A."/>
            <person name="Zheng H."/>
            <person name="Allen L.Z."/>
            <person name="Kuo A."/>
            <person name="Grigoriev I.V."/>
            <person name="Allen A.E."/>
            <person name="Hazlebeck D."/>
            <person name="Allen E.E."/>
        </authorList>
    </citation>
    <scope>NUCLEOTIDE SEQUENCE</scope>
    <source>
        <strain evidence="3">Hildebrandi</strain>
    </source>
</reference>
<dbReference type="GO" id="GO:0003964">
    <property type="term" value="F:RNA-directed DNA polymerase activity"/>
    <property type="evidence" value="ECO:0007669"/>
    <property type="project" value="UniProtKB-KW"/>
</dbReference>
<keyword evidence="4" id="KW-1185">Reference proteome</keyword>
<feature type="compositionally biased region" description="Polar residues" evidence="1">
    <location>
        <begin position="797"/>
        <end position="818"/>
    </location>
</feature>
<dbReference type="Proteomes" id="UP000693970">
    <property type="component" value="Unassembled WGS sequence"/>
</dbReference>
<feature type="compositionally biased region" description="Acidic residues" evidence="1">
    <location>
        <begin position="676"/>
        <end position="688"/>
    </location>
</feature>
<dbReference type="InterPro" id="IPR013103">
    <property type="entry name" value="RVT_2"/>
</dbReference>
<gene>
    <name evidence="3" type="ORF">IV203_038734</name>
</gene>
<name>A0A9K3Q041_9STRA</name>
<keyword evidence="3" id="KW-0808">Transferase</keyword>